<keyword evidence="3" id="KW-1185">Reference proteome</keyword>
<evidence type="ECO:0008006" key="4">
    <source>
        <dbReference type="Google" id="ProtNLM"/>
    </source>
</evidence>
<evidence type="ECO:0000313" key="3">
    <source>
        <dbReference type="Proteomes" id="UP001597351"/>
    </source>
</evidence>
<keyword evidence="1" id="KW-0732">Signal</keyword>
<feature type="chain" id="PRO_5045890541" description="SnoaL-like domain-containing protein" evidence="1">
    <location>
        <begin position="22"/>
        <end position="181"/>
    </location>
</feature>
<proteinExistence type="predicted"/>
<dbReference type="EMBL" id="JBHUGD010000004">
    <property type="protein sequence ID" value="MFD1948997.1"/>
    <property type="molecule type" value="Genomic_DNA"/>
</dbReference>
<evidence type="ECO:0000313" key="2">
    <source>
        <dbReference type="EMBL" id="MFD1948997.1"/>
    </source>
</evidence>
<gene>
    <name evidence="2" type="ORF">ACFSDE_19490</name>
</gene>
<protein>
    <recommendedName>
        <fullName evidence="4">SnoaL-like domain-containing protein</fullName>
    </recommendedName>
</protein>
<name>A0ABW4TTV1_9ACTN</name>
<organism evidence="2 3">
    <name type="scientific">Nocardioides aestuarii</name>
    <dbReference type="NCBI Taxonomy" id="252231"/>
    <lineage>
        <taxon>Bacteria</taxon>
        <taxon>Bacillati</taxon>
        <taxon>Actinomycetota</taxon>
        <taxon>Actinomycetes</taxon>
        <taxon>Propionibacteriales</taxon>
        <taxon>Nocardioidaceae</taxon>
        <taxon>Nocardioides</taxon>
    </lineage>
</organism>
<dbReference type="RefSeq" id="WP_343921292.1">
    <property type="nucleotide sequence ID" value="NZ_BAAAJT010000003.1"/>
</dbReference>
<dbReference type="Proteomes" id="UP001597351">
    <property type="component" value="Unassembled WGS sequence"/>
</dbReference>
<accession>A0ABW4TTV1</accession>
<evidence type="ECO:0000256" key="1">
    <source>
        <dbReference type="SAM" id="SignalP"/>
    </source>
</evidence>
<feature type="signal peptide" evidence="1">
    <location>
        <begin position="1"/>
        <end position="21"/>
    </location>
</feature>
<sequence>MPRTWVVVALLVSAAGCALVAAVPLAVPASRPAASAGPVAAAAAPDRTAPLAVLRAWDAARSEAWVAGDVESLAGLYARGSRSGRADRRLLAAYDARGLRVHGLGVQRASVEVVRRAGDRLVLLVTDRLTGGWVSTASGERVDLPRDRWSTRRVVLAERGGEWRVVEVRDRGGPDLRRPPR</sequence>
<reference evidence="3" key="1">
    <citation type="journal article" date="2019" name="Int. J. Syst. Evol. Microbiol.">
        <title>The Global Catalogue of Microorganisms (GCM) 10K type strain sequencing project: providing services to taxonomists for standard genome sequencing and annotation.</title>
        <authorList>
            <consortium name="The Broad Institute Genomics Platform"/>
            <consortium name="The Broad Institute Genome Sequencing Center for Infectious Disease"/>
            <person name="Wu L."/>
            <person name="Ma J."/>
        </authorList>
    </citation>
    <scope>NUCLEOTIDE SEQUENCE [LARGE SCALE GENOMIC DNA]</scope>
    <source>
        <strain evidence="3">CGMCC 1.12477</strain>
    </source>
</reference>
<comment type="caution">
    <text evidence="2">The sequence shown here is derived from an EMBL/GenBank/DDBJ whole genome shotgun (WGS) entry which is preliminary data.</text>
</comment>
<dbReference type="PROSITE" id="PS51257">
    <property type="entry name" value="PROKAR_LIPOPROTEIN"/>
    <property type="match status" value="1"/>
</dbReference>